<protein>
    <submittedName>
        <fullName evidence="2">DUF1801 domain-containing protein</fullName>
    </submittedName>
</protein>
<accession>A0ABT8TAN4</accession>
<name>A0ABT8TAN4_9GAMM</name>
<evidence type="ECO:0000313" key="3">
    <source>
        <dbReference type="Proteomes" id="UP001168380"/>
    </source>
</evidence>
<gene>
    <name evidence="2" type="ORF">QWI16_02215</name>
</gene>
<proteinExistence type="predicted"/>
<dbReference type="Proteomes" id="UP001168380">
    <property type="component" value="Unassembled WGS sequence"/>
</dbReference>
<dbReference type="RefSeq" id="WP_302711093.1">
    <property type="nucleotide sequence ID" value="NZ_JAULRT010000032.1"/>
</dbReference>
<dbReference type="InterPro" id="IPR014922">
    <property type="entry name" value="YdhG-like"/>
</dbReference>
<reference evidence="2" key="1">
    <citation type="submission" date="2023-07" db="EMBL/GenBank/DDBJ databases">
        <title>Gilvimarinus algae sp. nov., isolated from the surface of Kelp.</title>
        <authorList>
            <person name="Sun Y.Y."/>
            <person name="Gong Y."/>
            <person name="Du Z.J."/>
        </authorList>
    </citation>
    <scope>NUCLEOTIDE SEQUENCE</scope>
    <source>
        <strain evidence="2">SDUM040014</strain>
    </source>
</reference>
<evidence type="ECO:0000259" key="1">
    <source>
        <dbReference type="Pfam" id="PF08818"/>
    </source>
</evidence>
<dbReference type="EMBL" id="JAULRT010000032">
    <property type="protein sequence ID" value="MDO3380970.1"/>
    <property type="molecule type" value="Genomic_DNA"/>
</dbReference>
<sequence>MENIVKDIFNRYPVHVLPLMLSLRALILESAEILQLEPVEESIKWGEPSYSVKTGSPIRMDWKAATPEHYYLFFHCQSKLVDCFRELYADQLTFQKNRAIVLALAEPLPRGPLQHCIELALTYHRVKHLPLLGAQKRIF</sequence>
<feature type="domain" description="YdhG-like" evidence="1">
    <location>
        <begin position="20"/>
        <end position="120"/>
    </location>
</feature>
<organism evidence="2 3">
    <name type="scientific">Gilvimarinus algae</name>
    <dbReference type="NCBI Taxonomy" id="3058037"/>
    <lineage>
        <taxon>Bacteria</taxon>
        <taxon>Pseudomonadati</taxon>
        <taxon>Pseudomonadota</taxon>
        <taxon>Gammaproteobacteria</taxon>
        <taxon>Cellvibrionales</taxon>
        <taxon>Cellvibrionaceae</taxon>
        <taxon>Gilvimarinus</taxon>
    </lineage>
</organism>
<comment type="caution">
    <text evidence="2">The sequence shown here is derived from an EMBL/GenBank/DDBJ whole genome shotgun (WGS) entry which is preliminary data.</text>
</comment>
<dbReference type="SUPFAM" id="SSF159888">
    <property type="entry name" value="YdhG-like"/>
    <property type="match status" value="1"/>
</dbReference>
<keyword evidence="3" id="KW-1185">Reference proteome</keyword>
<evidence type="ECO:0000313" key="2">
    <source>
        <dbReference type="EMBL" id="MDO3380970.1"/>
    </source>
</evidence>
<dbReference type="Pfam" id="PF08818">
    <property type="entry name" value="DUF1801"/>
    <property type="match status" value="1"/>
</dbReference>